<dbReference type="InterPro" id="IPR019922">
    <property type="entry name" value="Lucif-like_OxRdatse_MSMEG_4141"/>
</dbReference>
<name>A0A0J7XLS0_9SPHN</name>
<dbReference type="SUPFAM" id="SSF51679">
    <property type="entry name" value="Bacterial luciferase-like"/>
    <property type="match status" value="1"/>
</dbReference>
<gene>
    <name evidence="1" type="ORF">V474_02990</name>
</gene>
<dbReference type="Gene3D" id="3.20.20.30">
    <property type="entry name" value="Luciferase-like domain"/>
    <property type="match status" value="2"/>
</dbReference>
<dbReference type="AlphaFoldDB" id="A0A0J7XLS0"/>
<dbReference type="PATRIC" id="fig|1114963.3.peg.4222"/>
<keyword evidence="2" id="KW-1185">Reference proteome</keyword>
<organism evidence="1 2">
    <name type="scientific">Novosphingobium barchaimii LL02</name>
    <dbReference type="NCBI Taxonomy" id="1114963"/>
    <lineage>
        <taxon>Bacteria</taxon>
        <taxon>Pseudomonadati</taxon>
        <taxon>Pseudomonadota</taxon>
        <taxon>Alphaproteobacteria</taxon>
        <taxon>Sphingomonadales</taxon>
        <taxon>Sphingomonadaceae</taxon>
        <taxon>Novosphingobium</taxon>
    </lineage>
</organism>
<accession>A0A0J7XLS0</accession>
<dbReference type="Proteomes" id="UP000052268">
    <property type="component" value="Unassembled WGS sequence"/>
</dbReference>
<dbReference type="InterPro" id="IPR036661">
    <property type="entry name" value="Luciferase-like_sf"/>
</dbReference>
<evidence type="ECO:0008006" key="3">
    <source>
        <dbReference type="Google" id="ProtNLM"/>
    </source>
</evidence>
<sequence>MGLGRIGLWSMELRFGDPDAIVDAATELDELGYGTLWIPGAMGGDLLGDLDRLLGATGNATIASGILNIWKHEAADVATWWNGLPAEHRERFLLGLGVSHGATVGEAYRKPLSAMKDYLTQLGDAGVPGDRTCLAALGPKMVELARDRTLGAHPYLVTPEHTAIAREALGAGPLLAPEQGVVFEANRERARDIARPYVQGYGRLENYANSWRRLGFSEEDIATTSDRLVDALFACGDTQVIGERVDAHFAAGADHVCLQVVGPNPGANDVRALLPAWRELAPALIRT</sequence>
<dbReference type="GO" id="GO:0016705">
    <property type="term" value="F:oxidoreductase activity, acting on paired donors, with incorporation or reduction of molecular oxygen"/>
    <property type="evidence" value="ECO:0007669"/>
    <property type="project" value="InterPro"/>
</dbReference>
<comment type="caution">
    <text evidence="1">The sequence shown here is derived from an EMBL/GenBank/DDBJ whole genome shotgun (WGS) entry which is preliminary data.</text>
</comment>
<dbReference type="NCBIfam" id="TIGR03620">
    <property type="entry name" value="F420_MSMEG_4141"/>
    <property type="match status" value="1"/>
</dbReference>
<protein>
    <recommendedName>
        <fullName evidence="3">F420-dependent oxidoreductase</fullName>
    </recommendedName>
</protein>
<dbReference type="EMBL" id="JACU01000010">
    <property type="protein sequence ID" value="KMS52033.1"/>
    <property type="molecule type" value="Genomic_DNA"/>
</dbReference>
<reference evidence="1 2" key="1">
    <citation type="journal article" date="2015" name="G3 (Bethesda)">
        <title>Insights into Ongoing Evolution of the Hexachlorocyclohexane Catabolic Pathway from Comparative Genomics of Ten Sphingomonadaceae Strains.</title>
        <authorList>
            <person name="Pearce S.L."/>
            <person name="Oakeshott J.G."/>
            <person name="Pandey G."/>
        </authorList>
    </citation>
    <scope>NUCLEOTIDE SEQUENCE [LARGE SCALE GENOMIC DNA]</scope>
    <source>
        <strain evidence="1 2">LL02</strain>
    </source>
</reference>
<dbReference type="OrthoDB" id="4760590at2"/>
<evidence type="ECO:0000313" key="1">
    <source>
        <dbReference type="EMBL" id="KMS52033.1"/>
    </source>
</evidence>
<evidence type="ECO:0000313" key="2">
    <source>
        <dbReference type="Proteomes" id="UP000052268"/>
    </source>
</evidence>
<proteinExistence type="predicted"/>